<feature type="compositionally biased region" description="Gly residues" evidence="1">
    <location>
        <begin position="439"/>
        <end position="448"/>
    </location>
</feature>
<sequence>MANFRYSPEWQQAADRHSQLVDPVLTVRKLTRFDTFTNRHPARFDNAHVYATSSGAYETYMPPQRPQLAGRGYTAVYEVDIGVHRVRAELDLPSDNDAFEFGADVDLTWQVVAPDAFVASGHRNVPGLLFDEIQRRARPVTRGFDINNSAEAERALVDALTASGPLGETAGLRVDHTVRLRRDRASIDHQKNLQAIGHVAAEAIHSTQEGIRYDAVVDERVQQQLRQQHAQAMLSGQHQLEQQAVEAEKIRFYQYHLAQGGVAAWAMHLAQHPEDSRLVMQSLREDQLRLVQSQLGVVTQVLTSEHTEMHHLAGVHETAIEVVRGFLAQQLPGAQGAHGAPAQIPGAAPPQPYPYPPGAPGAPPPQSPGGPPVAPYAAPTPAPGPGGPYPPQYQGAPTGPYAPPHAPMPHPGTPPGPGAPQAPHPPGAQQPHPPAQPGAPGGHPTGGPGPYPVAHAPGHPAAPPGGHQHGGQPTAPQGGFPAGQQDGTPPHPPAEPGNPADPGA</sequence>
<feature type="non-terminal residue" evidence="2">
    <location>
        <position position="504"/>
    </location>
</feature>
<dbReference type="Proteomes" id="UP000766698">
    <property type="component" value="Unassembled WGS sequence"/>
</dbReference>
<protein>
    <recommendedName>
        <fullName evidence="4">PE-PGRS family protein</fullName>
    </recommendedName>
</protein>
<reference evidence="3" key="1">
    <citation type="journal article" date="2020" name="Syst. Appl. Microbiol.">
        <title>Streptomyces alkaliterrae sp. nov., isolated from an alkaline soil, and emended descriptions of Streptomyces alkaliphilus, Streptomyces calidiresistens and Streptomyces durbertensis.</title>
        <authorList>
            <person name="Swiecimska M."/>
            <person name="Golinska P."/>
            <person name="Nouioui I."/>
            <person name="Wypij M."/>
            <person name="Rai M."/>
            <person name="Sangal V."/>
            <person name="Goodfellow M."/>
        </authorList>
    </citation>
    <scope>NUCLEOTIDE SEQUENCE [LARGE SCALE GENOMIC DNA]</scope>
    <source>
        <strain evidence="3">DSM 104538</strain>
    </source>
</reference>
<evidence type="ECO:0000313" key="2">
    <source>
        <dbReference type="EMBL" id="MBB1243663.1"/>
    </source>
</evidence>
<organism evidence="2 3">
    <name type="scientific">Streptomyces durbertensis</name>
    <dbReference type="NCBI Taxonomy" id="2448886"/>
    <lineage>
        <taxon>Bacteria</taxon>
        <taxon>Bacillati</taxon>
        <taxon>Actinomycetota</taxon>
        <taxon>Actinomycetes</taxon>
        <taxon>Kitasatosporales</taxon>
        <taxon>Streptomycetaceae</taxon>
        <taxon>Streptomyces</taxon>
    </lineage>
</organism>
<evidence type="ECO:0000313" key="3">
    <source>
        <dbReference type="Proteomes" id="UP000766698"/>
    </source>
</evidence>
<feature type="compositionally biased region" description="Low complexity" evidence="1">
    <location>
        <begin position="334"/>
        <end position="346"/>
    </location>
</feature>
<feature type="compositionally biased region" description="Pro residues" evidence="1">
    <location>
        <begin position="347"/>
        <end position="391"/>
    </location>
</feature>
<dbReference type="RefSeq" id="WP_182855035.1">
    <property type="nucleotide sequence ID" value="NZ_WMLF01000089.1"/>
</dbReference>
<gene>
    <name evidence="2" type="ORF">GL263_08840</name>
</gene>
<comment type="caution">
    <text evidence="2">The sequence shown here is derived from an EMBL/GenBank/DDBJ whole genome shotgun (WGS) entry which is preliminary data.</text>
</comment>
<evidence type="ECO:0000256" key="1">
    <source>
        <dbReference type="SAM" id="MobiDB-lite"/>
    </source>
</evidence>
<dbReference type="PRINTS" id="PR01217">
    <property type="entry name" value="PRICHEXTENSN"/>
</dbReference>
<accession>A0ABR6EEB5</accession>
<name>A0ABR6EEB5_9ACTN</name>
<feature type="region of interest" description="Disordered" evidence="1">
    <location>
        <begin position="334"/>
        <end position="504"/>
    </location>
</feature>
<evidence type="ECO:0008006" key="4">
    <source>
        <dbReference type="Google" id="ProtNLM"/>
    </source>
</evidence>
<feature type="compositionally biased region" description="Low complexity" evidence="1">
    <location>
        <begin position="452"/>
        <end position="479"/>
    </location>
</feature>
<keyword evidence="3" id="KW-1185">Reference proteome</keyword>
<feature type="compositionally biased region" description="Pro residues" evidence="1">
    <location>
        <begin position="400"/>
        <end position="437"/>
    </location>
</feature>
<dbReference type="EMBL" id="WMLF01000089">
    <property type="protein sequence ID" value="MBB1243663.1"/>
    <property type="molecule type" value="Genomic_DNA"/>
</dbReference>
<proteinExistence type="predicted"/>